<organism evidence="3 4">
    <name type="scientific">Planotetraspora phitsanulokensis</name>
    <dbReference type="NCBI Taxonomy" id="575192"/>
    <lineage>
        <taxon>Bacteria</taxon>
        <taxon>Bacillati</taxon>
        <taxon>Actinomycetota</taxon>
        <taxon>Actinomycetes</taxon>
        <taxon>Streptosporangiales</taxon>
        <taxon>Streptosporangiaceae</taxon>
        <taxon>Planotetraspora</taxon>
    </lineage>
</organism>
<keyword evidence="2" id="KW-0812">Transmembrane</keyword>
<feature type="transmembrane region" description="Helical" evidence="2">
    <location>
        <begin position="40"/>
        <end position="62"/>
    </location>
</feature>
<evidence type="ECO:0000256" key="1">
    <source>
        <dbReference type="SAM" id="MobiDB-lite"/>
    </source>
</evidence>
<feature type="compositionally biased region" description="Low complexity" evidence="1">
    <location>
        <begin position="210"/>
        <end position="225"/>
    </location>
</feature>
<comment type="caution">
    <text evidence="3">The sequence shown here is derived from an EMBL/GenBank/DDBJ whole genome shotgun (WGS) entry which is preliminary data.</text>
</comment>
<evidence type="ECO:0000313" key="3">
    <source>
        <dbReference type="EMBL" id="GII40464.1"/>
    </source>
</evidence>
<dbReference type="Proteomes" id="UP000622547">
    <property type="component" value="Unassembled WGS sequence"/>
</dbReference>
<feature type="compositionally biased region" description="Pro residues" evidence="1">
    <location>
        <begin position="294"/>
        <end position="346"/>
    </location>
</feature>
<name>A0A8J3U859_9ACTN</name>
<dbReference type="Gene3D" id="1.10.10.10">
    <property type="entry name" value="Winged helix-like DNA-binding domain superfamily/Winged helix DNA-binding domain"/>
    <property type="match status" value="1"/>
</dbReference>
<feature type="compositionally biased region" description="Pro residues" evidence="1">
    <location>
        <begin position="237"/>
        <end position="251"/>
    </location>
</feature>
<feature type="transmembrane region" description="Helical" evidence="2">
    <location>
        <begin position="392"/>
        <end position="417"/>
    </location>
</feature>
<dbReference type="RefSeq" id="WP_204075999.1">
    <property type="nucleotide sequence ID" value="NZ_BOOP01000026.1"/>
</dbReference>
<reference evidence="3 4" key="1">
    <citation type="submission" date="2021-01" db="EMBL/GenBank/DDBJ databases">
        <title>Whole genome shotgun sequence of Planotetraspora phitsanulokensis NBRC 104273.</title>
        <authorList>
            <person name="Komaki H."/>
            <person name="Tamura T."/>
        </authorList>
    </citation>
    <scope>NUCLEOTIDE SEQUENCE [LARGE SCALE GENOMIC DNA]</scope>
    <source>
        <strain evidence="3 4">NBRC 104273</strain>
    </source>
</reference>
<feature type="region of interest" description="Disordered" evidence="1">
    <location>
        <begin position="93"/>
        <end position="113"/>
    </location>
</feature>
<keyword evidence="2" id="KW-1133">Transmembrane helix</keyword>
<keyword evidence="4" id="KW-1185">Reference proteome</keyword>
<feature type="compositionally biased region" description="Basic and acidic residues" evidence="1">
    <location>
        <begin position="194"/>
        <end position="207"/>
    </location>
</feature>
<dbReference type="AlphaFoldDB" id="A0A8J3U859"/>
<dbReference type="Gene3D" id="2.120.10.30">
    <property type="entry name" value="TolB, C-terminal domain"/>
    <property type="match status" value="1"/>
</dbReference>
<evidence type="ECO:0000313" key="4">
    <source>
        <dbReference type="Proteomes" id="UP000622547"/>
    </source>
</evidence>
<dbReference type="InterPro" id="IPR036388">
    <property type="entry name" value="WH-like_DNA-bd_sf"/>
</dbReference>
<evidence type="ECO:0000256" key="2">
    <source>
        <dbReference type="SAM" id="Phobius"/>
    </source>
</evidence>
<accession>A0A8J3U859</accession>
<dbReference type="EMBL" id="BOOP01000026">
    <property type="protein sequence ID" value="GII40464.1"/>
    <property type="molecule type" value="Genomic_DNA"/>
</dbReference>
<feature type="region of interest" description="Disordered" evidence="1">
    <location>
        <begin position="179"/>
        <end position="350"/>
    </location>
</feature>
<sequence length="754" mass="79986">MNVPPGARPFPNSPTGAAARDLPGFGALVADHAPALARTAFLLTGDAIAARLLVVAAVTSVAKRWSTLRWSSPARAATRELFGAFLTRPPKPAPIVDRPLRGETGTSDDARPGDQSLALQVAEAMGALTPRRRALIVARFHEGLPVELAAALCRVDVRTAWAETDAALSELTGRLPVLRTVSGPAPASDPRPSAPDENRAPDPRDPAPESPETSESPEAPATPEALAGSEGLERPETPPTPPATPWAPPAPRGASWAAPESASTSWAAPEPQSPQSARWAAPEPQTGPAASWAPPAPHSGPPATPVGPPPAAATPPPAAATPPPVAPAPQARPHPAPYQAPIPGPRPAEDPAHEALRRHLALLAAQAPAVDIPGVIGQILRTARRRRVRRRVVGATAGITVAALIGTAVIMGMSALVDGARDSVRRADPGLQAIDDGGDGDHQDQYAADAPLLLHSYVTRPFRYAYRFYCDPGDSESPDEYGHCGGWRVVSTGFDEWQIPEADTRLFAISPDGGRLAYYDTSAAALVMVDQDDTRPEITDLVTEADQVDYDTELTFSPAGRWLAVGYGEDEGAPRPRLHDFSTNRSWTLPRYLQLLAVSEDGTVTATLDADVRDEPGRVHTTTLVRMRPDGHVLSRVRVEPELFDSSAGLSADGKVLALAVEPAHPRDDGQNRLVMLDARTGKVRSLIEAALPTYTYIDEVRGWVNDREVLVDVSDDDDEYYTYIIDVTSGAVREVTDAGSHDTAEVWAPGTLG</sequence>
<protein>
    <recommendedName>
        <fullName evidence="5">RNA polymerase sigma factor 70 region 4 type 2 domain-containing protein</fullName>
    </recommendedName>
</protein>
<keyword evidence="2" id="KW-0472">Membrane</keyword>
<evidence type="ECO:0008006" key="5">
    <source>
        <dbReference type="Google" id="ProtNLM"/>
    </source>
</evidence>
<dbReference type="SUPFAM" id="SSF82171">
    <property type="entry name" value="DPP6 N-terminal domain-like"/>
    <property type="match status" value="1"/>
</dbReference>
<dbReference type="InterPro" id="IPR011042">
    <property type="entry name" value="6-blade_b-propeller_TolB-like"/>
</dbReference>
<proteinExistence type="predicted"/>
<gene>
    <name evidence="3" type="ORF">Pph01_54670</name>
</gene>